<feature type="region of interest" description="Disordered" evidence="1">
    <location>
        <begin position="1"/>
        <end position="33"/>
    </location>
</feature>
<feature type="compositionally biased region" description="Basic and acidic residues" evidence="1">
    <location>
        <begin position="106"/>
        <end position="116"/>
    </location>
</feature>
<dbReference type="EMBL" id="QKWP01003191">
    <property type="protein sequence ID" value="RIB01317.1"/>
    <property type="molecule type" value="Genomic_DNA"/>
</dbReference>
<comment type="caution">
    <text evidence="2">The sequence shown here is derived from an EMBL/GenBank/DDBJ whole genome shotgun (WGS) entry which is preliminary data.</text>
</comment>
<accession>A0A397TX25</accession>
<gene>
    <name evidence="2" type="ORF">C2G38_2231204</name>
</gene>
<protein>
    <recommendedName>
        <fullName evidence="4">Reverse transcriptase domain-containing protein</fullName>
    </recommendedName>
</protein>
<reference evidence="2 3" key="1">
    <citation type="submission" date="2018-06" db="EMBL/GenBank/DDBJ databases">
        <title>Comparative genomics reveals the genomic features of Rhizophagus irregularis, R. cerebriforme, R. diaphanum and Gigaspora rosea, and their symbiotic lifestyle signature.</title>
        <authorList>
            <person name="Morin E."/>
            <person name="San Clemente H."/>
            <person name="Chen E.C.H."/>
            <person name="De La Providencia I."/>
            <person name="Hainaut M."/>
            <person name="Kuo A."/>
            <person name="Kohler A."/>
            <person name="Murat C."/>
            <person name="Tang N."/>
            <person name="Roy S."/>
            <person name="Loubradou J."/>
            <person name="Henrissat B."/>
            <person name="Grigoriev I.V."/>
            <person name="Corradi N."/>
            <person name="Roux C."/>
            <person name="Martin F.M."/>
        </authorList>
    </citation>
    <scope>NUCLEOTIDE SEQUENCE [LARGE SCALE GENOMIC DNA]</scope>
    <source>
        <strain evidence="2 3">DAOM 194757</strain>
    </source>
</reference>
<feature type="region of interest" description="Disordered" evidence="1">
    <location>
        <begin position="93"/>
        <end position="116"/>
    </location>
</feature>
<evidence type="ECO:0008006" key="4">
    <source>
        <dbReference type="Google" id="ProtNLM"/>
    </source>
</evidence>
<keyword evidence="3" id="KW-1185">Reference proteome</keyword>
<name>A0A397TX25_9GLOM</name>
<evidence type="ECO:0000256" key="1">
    <source>
        <dbReference type="SAM" id="MobiDB-lite"/>
    </source>
</evidence>
<sequence>MGNRCNYRSRKYGKVPSYGQYRPKEDRVEGMNDLGNSYKNGIRIEKYEPKTFNNYQKPTDTGHTSIIAGKNKPKSHVSRPNILPARYHKRYDEVKGCTKSESNGTEGKEGKPTEVNRKYDMAGESYKNYSEVDGTCRVWMMKVENIRAKNFFNINNIKINSNKSELIVINSSIKKANSQKKNKIQMGGATIQAKEKEKATRYLGIWLSEQKGKECYSEIGKREVQQVTKAI</sequence>
<organism evidence="2 3">
    <name type="scientific">Gigaspora rosea</name>
    <dbReference type="NCBI Taxonomy" id="44941"/>
    <lineage>
        <taxon>Eukaryota</taxon>
        <taxon>Fungi</taxon>
        <taxon>Fungi incertae sedis</taxon>
        <taxon>Mucoromycota</taxon>
        <taxon>Glomeromycotina</taxon>
        <taxon>Glomeromycetes</taxon>
        <taxon>Diversisporales</taxon>
        <taxon>Gigasporaceae</taxon>
        <taxon>Gigaspora</taxon>
    </lineage>
</organism>
<dbReference type="AlphaFoldDB" id="A0A397TX25"/>
<evidence type="ECO:0000313" key="3">
    <source>
        <dbReference type="Proteomes" id="UP000266673"/>
    </source>
</evidence>
<dbReference type="Proteomes" id="UP000266673">
    <property type="component" value="Unassembled WGS sequence"/>
</dbReference>
<evidence type="ECO:0000313" key="2">
    <source>
        <dbReference type="EMBL" id="RIB01317.1"/>
    </source>
</evidence>
<proteinExistence type="predicted"/>